<evidence type="ECO:0000259" key="2">
    <source>
        <dbReference type="Pfam" id="PF08044"/>
    </source>
</evidence>
<feature type="domain" description="DUF1707" evidence="2">
    <location>
        <begin position="8"/>
        <end position="60"/>
    </location>
</feature>
<evidence type="ECO:0000256" key="1">
    <source>
        <dbReference type="SAM" id="Phobius"/>
    </source>
</evidence>
<keyword evidence="1" id="KW-0472">Membrane</keyword>
<feature type="transmembrane region" description="Helical" evidence="1">
    <location>
        <begin position="105"/>
        <end position="121"/>
    </location>
</feature>
<evidence type="ECO:0000313" key="4">
    <source>
        <dbReference type="Proteomes" id="UP000580474"/>
    </source>
</evidence>
<sequence length="123" mass="13400">MRERDKNLRIGDAERETAITLLGDHLSSGRLDLVEYDERCARAAAARSKADLRALFTDLPAAGAAPAGTWSPDKAPARPRPRTEILLGLGGAALLLVLVAVTRDLWLLAFLGVFVIAWALRRR</sequence>
<accession>A0A840NRP3</accession>
<organism evidence="3 4">
    <name type="scientific">Saccharopolyspora gloriosae</name>
    <dbReference type="NCBI Taxonomy" id="455344"/>
    <lineage>
        <taxon>Bacteria</taxon>
        <taxon>Bacillati</taxon>
        <taxon>Actinomycetota</taxon>
        <taxon>Actinomycetes</taxon>
        <taxon>Pseudonocardiales</taxon>
        <taxon>Pseudonocardiaceae</taxon>
        <taxon>Saccharopolyspora</taxon>
    </lineage>
</organism>
<dbReference type="EMBL" id="JACHIV010000001">
    <property type="protein sequence ID" value="MBB5071802.1"/>
    <property type="molecule type" value="Genomic_DNA"/>
</dbReference>
<comment type="caution">
    <text evidence="3">The sequence shown here is derived from an EMBL/GenBank/DDBJ whole genome shotgun (WGS) entry which is preliminary data.</text>
</comment>
<keyword evidence="1" id="KW-0812">Transmembrane</keyword>
<dbReference type="Proteomes" id="UP000580474">
    <property type="component" value="Unassembled WGS sequence"/>
</dbReference>
<keyword evidence="4" id="KW-1185">Reference proteome</keyword>
<proteinExistence type="predicted"/>
<dbReference type="RefSeq" id="WP_184482430.1">
    <property type="nucleotide sequence ID" value="NZ_JACHIV010000001.1"/>
</dbReference>
<keyword evidence="1" id="KW-1133">Transmembrane helix</keyword>
<dbReference type="AlphaFoldDB" id="A0A840NRP3"/>
<gene>
    <name evidence="3" type="ORF">BJ969_004890</name>
</gene>
<evidence type="ECO:0000313" key="3">
    <source>
        <dbReference type="EMBL" id="MBB5071802.1"/>
    </source>
</evidence>
<dbReference type="PANTHER" id="PTHR40763">
    <property type="entry name" value="MEMBRANE PROTEIN-RELATED"/>
    <property type="match status" value="1"/>
</dbReference>
<reference evidence="3 4" key="1">
    <citation type="submission" date="2020-08" db="EMBL/GenBank/DDBJ databases">
        <title>Sequencing the genomes of 1000 actinobacteria strains.</title>
        <authorList>
            <person name="Klenk H.-P."/>
        </authorList>
    </citation>
    <scope>NUCLEOTIDE SEQUENCE [LARGE SCALE GENOMIC DNA]</scope>
    <source>
        <strain evidence="3 4">DSM 45582</strain>
    </source>
</reference>
<dbReference type="InterPro" id="IPR012551">
    <property type="entry name" value="DUF1707_SHOCT-like"/>
</dbReference>
<dbReference type="Pfam" id="PF08044">
    <property type="entry name" value="DUF1707"/>
    <property type="match status" value="1"/>
</dbReference>
<name>A0A840NRP3_9PSEU</name>
<dbReference type="PANTHER" id="PTHR40763:SF5">
    <property type="entry name" value="MEMBRANE PROTEIN"/>
    <property type="match status" value="1"/>
</dbReference>
<protein>
    <recommendedName>
        <fullName evidence="2">DUF1707 domain-containing protein</fullName>
    </recommendedName>
</protein>
<feature type="transmembrane region" description="Helical" evidence="1">
    <location>
        <begin position="83"/>
        <end position="99"/>
    </location>
</feature>